<comment type="caution">
    <text evidence="1">The sequence shown here is derived from an EMBL/GenBank/DDBJ whole genome shotgun (WGS) entry which is preliminary data.</text>
</comment>
<organism evidence="1 2">
    <name type="scientific">Funneliformis geosporum</name>
    <dbReference type="NCBI Taxonomy" id="1117311"/>
    <lineage>
        <taxon>Eukaryota</taxon>
        <taxon>Fungi</taxon>
        <taxon>Fungi incertae sedis</taxon>
        <taxon>Mucoromycota</taxon>
        <taxon>Glomeromycotina</taxon>
        <taxon>Glomeromycetes</taxon>
        <taxon>Glomerales</taxon>
        <taxon>Glomeraceae</taxon>
        <taxon>Funneliformis</taxon>
    </lineage>
</organism>
<keyword evidence="2" id="KW-1185">Reference proteome</keyword>
<evidence type="ECO:0000313" key="2">
    <source>
        <dbReference type="Proteomes" id="UP001153678"/>
    </source>
</evidence>
<name>A0A9W4T4V4_9GLOM</name>
<sequence>EGRTDMWIETRNIIYYFEFKRYNSDKKNVIMSLVEEAINQIFEIKYYIGHTDPESYNKTRYAIGCVCSIGT</sequence>
<protein>
    <submittedName>
        <fullName evidence="1">9183_t:CDS:1</fullName>
    </submittedName>
</protein>
<proteinExistence type="predicted"/>
<dbReference type="Proteomes" id="UP001153678">
    <property type="component" value="Unassembled WGS sequence"/>
</dbReference>
<reference evidence="1" key="1">
    <citation type="submission" date="2022-08" db="EMBL/GenBank/DDBJ databases">
        <authorList>
            <person name="Kallberg Y."/>
            <person name="Tangrot J."/>
            <person name="Rosling A."/>
        </authorList>
    </citation>
    <scope>NUCLEOTIDE SEQUENCE</scope>
    <source>
        <strain evidence="1">Wild A</strain>
    </source>
</reference>
<accession>A0A9W4T4V4</accession>
<evidence type="ECO:0000313" key="1">
    <source>
        <dbReference type="EMBL" id="CAI2192920.1"/>
    </source>
</evidence>
<gene>
    <name evidence="1" type="ORF">FWILDA_LOCUS15818</name>
</gene>
<dbReference type="EMBL" id="CAMKVN010008876">
    <property type="protein sequence ID" value="CAI2192920.1"/>
    <property type="molecule type" value="Genomic_DNA"/>
</dbReference>
<feature type="non-terminal residue" evidence="1">
    <location>
        <position position="1"/>
    </location>
</feature>
<dbReference type="AlphaFoldDB" id="A0A9W4T4V4"/>